<dbReference type="EMBL" id="JAOALG010000003">
    <property type="protein sequence ID" value="MEQ5844357.1"/>
    <property type="molecule type" value="Genomic_DNA"/>
</dbReference>
<sequence length="305" mass="31758">MTDTNVLTPYASADPAPLLDDRTASAVSWGAVIAGGVAAAAFSLILLMLGAGLGLSSISPWASRAENAGRFGVAAVVWICVTQVLSSGLGGYLVGRLRRRWTSLHVDETYFRDTAHGFLSWAVATLVVAVLMTSVAVGIARSAAEPAAQTMANAASVQARRGDAEAALKAWPMGYLVDGLFRQPSNGGLPASNPGGNRPPRDEVARIFMNALASGGALSPDDDHYAGQLVAGYTGLSQDLAQARVSTTYMTLQQRVASLDAATKEATDRARKAAAEATLWLFVGLLMGAFSSSLLAIFGGRERDL</sequence>
<gene>
    <name evidence="2" type="ORF">N0A02_33395</name>
</gene>
<organism evidence="2 3">
    <name type="scientific">Paraburkholderia acidicola</name>
    <dbReference type="NCBI Taxonomy" id="1912599"/>
    <lineage>
        <taxon>Bacteria</taxon>
        <taxon>Pseudomonadati</taxon>
        <taxon>Pseudomonadota</taxon>
        <taxon>Betaproteobacteria</taxon>
        <taxon>Burkholderiales</taxon>
        <taxon>Burkholderiaceae</taxon>
        <taxon>Paraburkholderia</taxon>
    </lineage>
</organism>
<dbReference type="Proteomes" id="UP001469089">
    <property type="component" value="Unassembled WGS sequence"/>
</dbReference>
<reference evidence="2 3" key="1">
    <citation type="journal article" date="2024" name="Chem. Sci.">
        <title>Discovery of a lagriamide polyketide by integrated genome mining, isotopic labeling, and untargeted metabolomics.</title>
        <authorList>
            <person name="Fergusson C.H."/>
            <person name="Saulog J."/>
            <person name="Paulo B.S."/>
            <person name="Wilson D.M."/>
            <person name="Liu D.Y."/>
            <person name="Morehouse N.J."/>
            <person name="Waterworth S."/>
            <person name="Barkei J."/>
            <person name="Gray C.A."/>
            <person name="Kwan J.C."/>
            <person name="Eustaquio A.S."/>
            <person name="Linington R.G."/>
        </authorList>
    </citation>
    <scope>NUCLEOTIDE SEQUENCE [LARGE SCALE GENOMIC DNA]</scope>
    <source>
        <strain evidence="2 3">RL17-338-BIF-B</strain>
    </source>
</reference>
<feature type="transmembrane region" description="Helical" evidence="1">
    <location>
        <begin position="118"/>
        <end position="140"/>
    </location>
</feature>
<proteinExistence type="predicted"/>
<feature type="transmembrane region" description="Helical" evidence="1">
    <location>
        <begin position="26"/>
        <end position="50"/>
    </location>
</feature>
<keyword evidence="1" id="KW-0812">Transmembrane</keyword>
<evidence type="ECO:0000256" key="1">
    <source>
        <dbReference type="SAM" id="Phobius"/>
    </source>
</evidence>
<protein>
    <recommendedName>
        <fullName evidence="4">Transmembrane protein</fullName>
    </recommendedName>
</protein>
<evidence type="ECO:0000313" key="2">
    <source>
        <dbReference type="EMBL" id="MEQ5844357.1"/>
    </source>
</evidence>
<evidence type="ECO:0008006" key="4">
    <source>
        <dbReference type="Google" id="ProtNLM"/>
    </source>
</evidence>
<keyword evidence="3" id="KW-1185">Reference proteome</keyword>
<name>A0ABV1LYS6_9BURK</name>
<keyword evidence="1" id="KW-0472">Membrane</keyword>
<feature type="transmembrane region" description="Helical" evidence="1">
    <location>
        <begin position="279"/>
        <end position="299"/>
    </location>
</feature>
<keyword evidence="1" id="KW-1133">Transmembrane helix</keyword>
<geneLocation type="plasmid" evidence="2">
    <name>pl1</name>
</geneLocation>
<dbReference type="RefSeq" id="WP_349545955.1">
    <property type="nucleotide sequence ID" value="NZ_JAOALG010000003.1"/>
</dbReference>
<feature type="transmembrane region" description="Helical" evidence="1">
    <location>
        <begin position="71"/>
        <end position="94"/>
    </location>
</feature>
<accession>A0ABV1LYS6</accession>
<comment type="caution">
    <text evidence="2">The sequence shown here is derived from an EMBL/GenBank/DDBJ whole genome shotgun (WGS) entry which is preliminary data.</text>
</comment>
<keyword evidence="2" id="KW-0614">Plasmid</keyword>
<evidence type="ECO:0000313" key="3">
    <source>
        <dbReference type="Proteomes" id="UP001469089"/>
    </source>
</evidence>